<dbReference type="AlphaFoldDB" id="A0A0S8JM09"/>
<name>A0A0S8JM09_UNCT6</name>
<keyword evidence="1" id="KW-0732">Signal</keyword>
<evidence type="ECO:0000313" key="2">
    <source>
        <dbReference type="EMBL" id="KPL10696.1"/>
    </source>
</evidence>
<evidence type="ECO:0000256" key="1">
    <source>
        <dbReference type="SAM" id="SignalP"/>
    </source>
</evidence>
<gene>
    <name evidence="2" type="ORF">AMJ71_02360</name>
</gene>
<feature type="non-terminal residue" evidence="2">
    <location>
        <position position="118"/>
    </location>
</feature>
<organism evidence="2 3">
    <name type="scientific">candidate division TA06 bacterium SM1_40</name>
    <dbReference type="NCBI Taxonomy" id="1703773"/>
    <lineage>
        <taxon>Bacteria</taxon>
        <taxon>Bacteria division TA06</taxon>
    </lineage>
</organism>
<feature type="chain" id="PRO_5006649089" evidence="1">
    <location>
        <begin position="21"/>
        <end position="118"/>
    </location>
</feature>
<feature type="signal peptide" evidence="1">
    <location>
        <begin position="1"/>
        <end position="20"/>
    </location>
</feature>
<protein>
    <submittedName>
        <fullName evidence="2">Uncharacterized protein</fullName>
    </submittedName>
</protein>
<accession>A0A0S8JM09</accession>
<dbReference type="EMBL" id="LJVA01000015">
    <property type="protein sequence ID" value="KPL10696.1"/>
    <property type="molecule type" value="Genomic_DNA"/>
</dbReference>
<reference evidence="2 3" key="1">
    <citation type="journal article" date="2015" name="Microbiome">
        <title>Genomic resolution of linkages in carbon, nitrogen, and sulfur cycling among widespread estuary sediment bacteria.</title>
        <authorList>
            <person name="Baker B.J."/>
            <person name="Lazar C.S."/>
            <person name="Teske A.P."/>
            <person name="Dick G.J."/>
        </authorList>
    </citation>
    <scope>NUCLEOTIDE SEQUENCE [LARGE SCALE GENOMIC DNA]</scope>
    <source>
        <strain evidence="2">SM1_40</strain>
    </source>
</reference>
<dbReference type="Proteomes" id="UP000051035">
    <property type="component" value="Unassembled WGS sequence"/>
</dbReference>
<evidence type="ECO:0000313" key="3">
    <source>
        <dbReference type="Proteomes" id="UP000051035"/>
    </source>
</evidence>
<sequence length="118" mass="12541">MCKSILVILGIVLATAMSYAQEPWPAQNSEVAFHFVGANSADARSGTAWAHGETTAHSGYAPDVMLTKVDSDVTIALEPYNPPITIPPSGGDFECTVTVTINETTPLTFNVWTMATLP</sequence>
<comment type="caution">
    <text evidence="2">The sequence shown here is derived from an EMBL/GenBank/DDBJ whole genome shotgun (WGS) entry which is preliminary data.</text>
</comment>
<proteinExistence type="predicted"/>